<keyword evidence="2" id="KW-0805">Transcription regulation</keyword>
<dbReference type="SUPFAM" id="SSF88946">
    <property type="entry name" value="Sigma2 domain of RNA polymerase sigma factors"/>
    <property type="match status" value="1"/>
</dbReference>
<dbReference type="Gene3D" id="1.10.10.10">
    <property type="entry name" value="Winged helix-like DNA-binding domain superfamily/Winged helix DNA-binding domain"/>
    <property type="match status" value="1"/>
</dbReference>
<dbReference type="InterPro" id="IPR013325">
    <property type="entry name" value="RNA_pol_sigma_r2"/>
</dbReference>
<sequence length="212" mass="24002">MNDPPEKLLQLVSLIRLGDLQALARVFALQRPRLLRTVQFRLDRRLAGRIDPEDVLQEAYLAAVDRIGHFSGETAASLYVWLRLIVTQCLADLYRRHHGAQKRDVGREVSLQATNPAQNTSCCIAVELSGKLTSPSQAAIREEQSRRLQELIEEMDEIDREVLALRHFEELTNSETAEVLGIQPKAASIRYIRALRRLKDVMSAAGYSDDLK</sequence>
<dbReference type="RefSeq" id="WP_145246709.1">
    <property type="nucleotide sequence ID" value="NZ_CP036278.1"/>
</dbReference>
<keyword evidence="3" id="KW-0731">Sigma factor</keyword>
<feature type="domain" description="RNA polymerase sigma factor 70 region 4 type 2" evidence="6">
    <location>
        <begin position="146"/>
        <end position="198"/>
    </location>
</feature>
<dbReference type="PANTHER" id="PTHR43133">
    <property type="entry name" value="RNA POLYMERASE ECF-TYPE SIGMA FACTO"/>
    <property type="match status" value="1"/>
</dbReference>
<dbReference type="InterPro" id="IPR013249">
    <property type="entry name" value="RNA_pol_sigma70_r4_t2"/>
</dbReference>
<dbReference type="Pfam" id="PF08281">
    <property type="entry name" value="Sigma70_r4_2"/>
    <property type="match status" value="1"/>
</dbReference>
<dbReference type="GO" id="GO:0006352">
    <property type="term" value="P:DNA-templated transcription initiation"/>
    <property type="evidence" value="ECO:0007669"/>
    <property type="project" value="InterPro"/>
</dbReference>
<dbReference type="CDD" id="cd06171">
    <property type="entry name" value="Sigma70_r4"/>
    <property type="match status" value="1"/>
</dbReference>
<evidence type="ECO:0000256" key="3">
    <source>
        <dbReference type="ARBA" id="ARBA00023082"/>
    </source>
</evidence>
<dbReference type="InterPro" id="IPR013324">
    <property type="entry name" value="RNA_pol_sigma_r3/r4-like"/>
</dbReference>
<reference evidence="7 8" key="1">
    <citation type="submission" date="2019-02" db="EMBL/GenBank/DDBJ databases">
        <title>Deep-cultivation of Planctomycetes and their phenomic and genomic characterization uncovers novel biology.</title>
        <authorList>
            <person name="Wiegand S."/>
            <person name="Jogler M."/>
            <person name="Boedeker C."/>
            <person name="Pinto D."/>
            <person name="Vollmers J."/>
            <person name="Rivas-Marin E."/>
            <person name="Kohn T."/>
            <person name="Peeters S.H."/>
            <person name="Heuer A."/>
            <person name="Rast P."/>
            <person name="Oberbeckmann S."/>
            <person name="Bunk B."/>
            <person name="Jeske O."/>
            <person name="Meyerdierks A."/>
            <person name="Storesund J.E."/>
            <person name="Kallscheuer N."/>
            <person name="Luecker S."/>
            <person name="Lage O.M."/>
            <person name="Pohl T."/>
            <person name="Merkel B.J."/>
            <person name="Hornburger P."/>
            <person name="Mueller R.-W."/>
            <person name="Bruemmer F."/>
            <person name="Labrenz M."/>
            <person name="Spormann A.M."/>
            <person name="Op den Camp H."/>
            <person name="Overmann J."/>
            <person name="Amann R."/>
            <person name="Jetten M.S.M."/>
            <person name="Mascher T."/>
            <person name="Medema M.H."/>
            <person name="Devos D.P."/>
            <person name="Kaster A.-K."/>
            <person name="Ovreas L."/>
            <person name="Rohde M."/>
            <person name="Galperin M.Y."/>
            <person name="Jogler C."/>
        </authorList>
    </citation>
    <scope>NUCLEOTIDE SEQUENCE [LARGE SCALE GENOMIC DNA]</scope>
    <source>
        <strain evidence="7 8">Pan181</strain>
    </source>
</reference>
<keyword evidence="4" id="KW-0804">Transcription</keyword>
<gene>
    <name evidence="7" type="primary">sigD_2</name>
    <name evidence="7" type="ORF">Pan181_21270</name>
</gene>
<dbReference type="GO" id="GO:0016987">
    <property type="term" value="F:sigma factor activity"/>
    <property type="evidence" value="ECO:0007669"/>
    <property type="project" value="UniProtKB-KW"/>
</dbReference>
<dbReference type="NCBIfam" id="TIGR02937">
    <property type="entry name" value="sigma70-ECF"/>
    <property type="match status" value="1"/>
</dbReference>
<name>A0A518AMG9_9BACT</name>
<evidence type="ECO:0000313" key="7">
    <source>
        <dbReference type="EMBL" id="QDU55925.1"/>
    </source>
</evidence>
<organism evidence="7 8">
    <name type="scientific">Aeoliella mucimassa</name>
    <dbReference type="NCBI Taxonomy" id="2527972"/>
    <lineage>
        <taxon>Bacteria</taxon>
        <taxon>Pseudomonadati</taxon>
        <taxon>Planctomycetota</taxon>
        <taxon>Planctomycetia</taxon>
        <taxon>Pirellulales</taxon>
        <taxon>Lacipirellulaceae</taxon>
        <taxon>Aeoliella</taxon>
    </lineage>
</organism>
<dbReference type="AlphaFoldDB" id="A0A518AMG9"/>
<proteinExistence type="inferred from homology"/>
<comment type="similarity">
    <text evidence="1">Belongs to the sigma-70 factor family. ECF subfamily.</text>
</comment>
<dbReference type="PANTHER" id="PTHR43133:SF39">
    <property type="entry name" value="SIMILAR TO RNA POLYMERASE SIGMA-E FACTOR"/>
    <property type="match status" value="1"/>
</dbReference>
<dbReference type="OrthoDB" id="276109at2"/>
<dbReference type="InterPro" id="IPR007627">
    <property type="entry name" value="RNA_pol_sigma70_r2"/>
</dbReference>
<dbReference type="KEGG" id="amuc:Pan181_21270"/>
<evidence type="ECO:0000259" key="5">
    <source>
        <dbReference type="Pfam" id="PF04542"/>
    </source>
</evidence>
<accession>A0A518AMG9</accession>
<evidence type="ECO:0000256" key="1">
    <source>
        <dbReference type="ARBA" id="ARBA00010641"/>
    </source>
</evidence>
<dbReference type="InterPro" id="IPR039425">
    <property type="entry name" value="RNA_pol_sigma-70-like"/>
</dbReference>
<dbReference type="InterPro" id="IPR014284">
    <property type="entry name" value="RNA_pol_sigma-70_dom"/>
</dbReference>
<evidence type="ECO:0000256" key="2">
    <source>
        <dbReference type="ARBA" id="ARBA00023015"/>
    </source>
</evidence>
<evidence type="ECO:0000313" key="8">
    <source>
        <dbReference type="Proteomes" id="UP000315750"/>
    </source>
</evidence>
<evidence type="ECO:0000256" key="4">
    <source>
        <dbReference type="ARBA" id="ARBA00023163"/>
    </source>
</evidence>
<dbReference type="GO" id="GO:0003677">
    <property type="term" value="F:DNA binding"/>
    <property type="evidence" value="ECO:0007669"/>
    <property type="project" value="InterPro"/>
</dbReference>
<dbReference type="EMBL" id="CP036278">
    <property type="protein sequence ID" value="QDU55925.1"/>
    <property type="molecule type" value="Genomic_DNA"/>
</dbReference>
<dbReference type="InterPro" id="IPR036388">
    <property type="entry name" value="WH-like_DNA-bd_sf"/>
</dbReference>
<evidence type="ECO:0000259" key="6">
    <source>
        <dbReference type="Pfam" id="PF08281"/>
    </source>
</evidence>
<keyword evidence="8" id="KW-1185">Reference proteome</keyword>
<dbReference type="SUPFAM" id="SSF88659">
    <property type="entry name" value="Sigma3 and sigma4 domains of RNA polymerase sigma factors"/>
    <property type="match status" value="1"/>
</dbReference>
<feature type="domain" description="RNA polymerase sigma-70 region 2" evidence="5">
    <location>
        <begin position="38"/>
        <end position="97"/>
    </location>
</feature>
<dbReference type="Pfam" id="PF04542">
    <property type="entry name" value="Sigma70_r2"/>
    <property type="match status" value="1"/>
</dbReference>
<dbReference type="Gene3D" id="1.10.1740.10">
    <property type="match status" value="1"/>
</dbReference>
<protein>
    <submittedName>
        <fullName evidence="7">ECF RNA polymerase sigma factor SigD</fullName>
    </submittedName>
</protein>
<dbReference type="Proteomes" id="UP000315750">
    <property type="component" value="Chromosome"/>
</dbReference>